<dbReference type="Proteomes" id="UP001341840">
    <property type="component" value="Unassembled WGS sequence"/>
</dbReference>
<dbReference type="EMBL" id="JASCZI010152176">
    <property type="protein sequence ID" value="MED6175584.1"/>
    <property type="molecule type" value="Genomic_DNA"/>
</dbReference>
<evidence type="ECO:0000313" key="4">
    <source>
        <dbReference type="Proteomes" id="UP001341840"/>
    </source>
</evidence>
<reference evidence="3 4" key="1">
    <citation type="journal article" date="2023" name="Plants (Basel)">
        <title>Bridging the Gap: Combining Genomics and Transcriptomics Approaches to Understand Stylosanthes scabra, an Orphan Legume from the Brazilian Caatinga.</title>
        <authorList>
            <person name="Ferreira-Neto J.R.C."/>
            <person name="da Silva M.D."/>
            <person name="Binneck E."/>
            <person name="de Melo N.F."/>
            <person name="da Silva R.H."/>
            <person name="de Melo A.L.T.M."/>
            <person name="Pandolfi V."/>
            <person name="Bustamante F.O."/>
            <person name="Brasileiro-Vidal A.C."/>
            <person name="Benko-Iseppon A.M."/>
        </authorList>
    </citation>
    <scope>NUCLEOTIDE SEQUENCE [LARGE SCALE GENOMIC DNA]</scope>
    <source>
        <tissue evidence="3">Leaves</tissue>
    </source>
</reference>
<keyword evidence="2" id="KW-0812">Transmembrane</keyword>
<accession>A0ABU6VR33</accession>
<keyword evidence="2" id="KW-0472">Membrane</keyword>
<evidence type="ECO:0000256" key="2">
    <source>
        <dbReference type="SAM" id="Phobius"/>
    </source>
</evidence>
<evidence type="ECO:0000313" key="3">
    <source>
        <dbReference type="EMBL" id="MED6175584.1"/>
    </source>
</evidence>
<sequence length="161" mass="17689">MVDDARDSNSQGVGRGHGVQSWSADVGSGGSSVGGVSKKKKEFVAPVCSCGAYVILFESSTPSNPNRFSLGANISRYFAWLDDYVACLHQGEVANIEEVADPMKRIEDRIASLEMMVMVLESKKGKRDGDVTNKRGIVLFLLGIAFSYCWRHWFGHGNEMY</sequence>
<name>A0ABU6VR33_9FABA</name>
<keyword evidence="2" id="KW-1133">Transmembrane helix</keyword>
<comment type="caution">
    <text evidence="3">The sequence shown here is derived from an EMBL/GenBank/DDBJ whole genome shotgun (WGS) entry which is preliminary data.</text>
</comment>
<keyword evidence="4" id="KW-1185">Reference proteome</keyword>
<protein>
    <submittedName>
        <fullName evidence="3">Uncharacterized protein</fullName>
    </submittedName>
</protein>
<proteinExistence type="predicted"/>
<organism evidence="3 4">
    <name type="scientific">Stylosanthes scabra</name>
    <dbReference type="NCBI Taxonomy" id="79078"/>
    <lineage>
        <taxon>Eukaryota</taxon>
        <taxon>Viridiplantae</taxon>
        <taxon>Streptophyta</taxon>
        <taxon>Embryophyta</taxon>
        <taxon>Tracheophyta</taxon>
        <taxon>Spermatophyta</taxon>
        <taxon>Magnoliopsida</taxon>
        <taxon>eudicotyledons</taxon>
        <taxon>Gunneridae</taxon>
        <taxon>Pentapetalae</taxon>
        <taxon>rosids</taxon>
        <taxon>fabids</taxon>
        <taxon>Fabales</taxon>
        <taxon>Fabaceae</taxon>
        <taxon>Papilionoideae</taxon>
        <taxon>50 kb inversion clade</taxon>
        <taxon>dalbergioids sensu lato</taxon>
        <taxon>Dalbergieae</taxon>
        <taxon>Pterocarpus clade</taxon>
        <taxon>Stylosanthes</taxon>
    </lineage>
</organism>
<feature type="region of interest" description="Disordered" evidence="1">
    <location>
        <begin position="1"/>
        <end position="36"/>
    </location>
</feature>
<gene>
    <name evidence="3" type="ORF">PIB30_079780</name>
</gene>
<evidence type="ECO:0000256" key="1">
    <source>
        <dbReference type="SAM" id="MobiDB-lite"/>
    </source>
</evidence>
<feature type="transmembrane region" description="Helical" evidence="2">
    <location>
        <begin position="136"/>
        <end position="154"/>
    </location>
</feature>